<protein>
    <recommendedName>
        <fullName evidence="4">Serine/threonine protein kinase</fullName>
    </recommendedName>
</protein>
<gene>
    <name evidence="2" type="ORF">NFX46_17030</name>
</gene>
<keyword evidence="3" id="KW-1185">Reference proteome</keyword>
<name>A0ABY4Z9G5_9ACTN</name>
<dbReference type="Proteomes" id="UP001056374">
    <property type="component" value="Chromosome"/>
</dbReference>
<sequence>MDRGLHARKFRIAQEKPDLDGVPEAHRDLVRAGLAKDPAQRPSVDPRIQQAPDHRIV</sequence>
<feature type="region of interest" description="Disordered" evidence="1">
    <location>
        <begin position="35"/>
        <end position="57"/>
    </location>
</feature>
<evidence type="ECO:0000313" key="2">
    <source>
        <dbReference type="EMBL" id="USQ85335.1"/>
    </source>
</evidence>
<dbReference type="EMBL" id="CP099468">
    <property type="protein sequence ID" value="USQ85335.1"/>
    <property type="molecule type" value="Genomic_DNA"/>
</dbReference>
<reference evidence="2" key="1">
    <citation type="submission" date="2022-06" db="EMBL/GenBank/DDBJ databases">
        <title>Complete genome sequence of soil microorganisms Streptomyces sp. Qhu-M197 isolated from Alpine meadows habitats on the Tibetan Plateau.</title>
        <authorList>
            <person name="Zhang B."/>
            <person name="Xiang X."/>
            <person name="Fan J."/>
        </authorList>
    </citation>
    <scope>NUCLEOTIDE SEQUENCE</scope>
    <source>
        <strain evidence="2">Qhu-M197</strain>
    </source>
</reference>
<proteinExistence type="predicted"/>
<evidence type="ECO:0008006" key="4">
    <source>
        <dbReference type="Google" id="ProtNLM"/>
    </source>
</evidence>
<evidence type="ECO:0000313" key="3">
    <source>
        <dbReference type="Proteomes" id="UP001056374"/>
    </source>
</evidence>
<accession>A0ABY4Z9G5</accession>
<organism evidence="2 3">
    <name type="scientific">Streptomyces phaeoluteigriseus</name>
    <dbReference type="NCBI Taxonomy" id="114686"/>
    <lineage>
        <taxon>Bacteria</taxon>
        <taxon>Bacillati</taxon>
        <taxon>Actinomycetota</taxon>
        <taxon>Actinomycetes</taxon>
        <taxon>Kitasatosporales</taxon>
        <taxon>Streptomycetaceae</taxon>
        <taxon>Streptomyces</taxon>
        <taxon>Streptomyces aurantiacus group</taxon>
    </lineage>
</organism>
<evidence type="ECO:0000256" key="1">
    <source>
        <dbReference type="SAM" id="MobiDB-lite"/>
    </source>
</evidence>
<dbReference type="RefSeq" id="WP_252550236.1">
    <property type="nucleotide sequence ID" value="NZ_CP099468.1"/>
</dbReference>